<organism evidence="3 4">
    <name type="scientific">Hymenobacter oligotrophus</name>
    <dbReference type="NCBI Taxonomy" id="2319843"/>
    <lineage>
        <taxon>Bacteria</taxon>
        <taxon>Pseudomonadati</taxon>
        <taxon>Bacteroidota</taxon>
        <taxon>Cytophagia</taxon>
        <taxon>Cytophagales</taxon>
        <taxon>Hymenobacteraceae</taxon>
        <taxon>Hymenobacter</taxon>
    </lineage>
</organism>
<evidence type="ECO:0000259" key="1">
    <source>
        <dbReference type="Pfam" id="PF01883"/>
    </source>
</evidence>
<dbReference type="Pfam" id="PF23451">
    <property type="entry name" value="Zn_ribbon_PaaD"/>
    <property type="match status" value="1"/>
</dbReference>
<evidence type="ECO:0000259" key="2">
    <source>
        <dbReference type="Pfam" id="PF23451"/>
    </source>
</evidence>
<name>A0A3B7QVY1_9BACT</name>
<dbReference type="Pfam" id="PF01883">
    <property type="entry name" value="FeS_assembly_P"/>
    <property type="match status" value="1"/>
</dbReference>
<keyword evidence="4" id="KW-1185">Reference proteome</keyword>
<dbReference type="InterPro" id="IPR011883">
    <property type="entry name" value="PaaD-like"/>
</dbReference>
<dbReference type="Gene3D" id="3.30.300.130">
    <property type="entry name" value="Fe-S cluster assembly (FSCA)"/>
    <property type="match status" value="1"/>
</dbReference>
<gene>
    <name evidence="3" type="primary">paaJ</name>
    <name evidence="3" type="ORF">D3Y59_02130</name>
</gene>
<dbReference type="InterPro" id="IPR056572">
    <property type="entry name" value="Zn_ribbon_PaaD"/>
</dbReference>
<dbReference type="EMBL" id="CP032317">
    <property type="protein sequence ID" value="AYA35954.1"/>
    <property type="molecule type" value="Genomic_DNA"/>
</dbReference>
<dbReference type="KEGG" id="hyh:D3Y59_02130"/>
<dbReference type="OrthoDB" id="3684942at2"/>
<dbReference type="AlphaFoldDB" id="A0A3B7QVY1"/>
<proteinExistence type="predicted"/>
<dbReference type="PANTHER" id="PTHR42831">
    <property type="entry name" value="FE-S PROTEIN MATURATION AUXILIARY FACTOR YITW"/>
    <property type="match status" value="1"/>
</dbReference>
<accession>A0A3B7QVY1</accession>
<sequence>MNQSQQSSSAPDKATILEWLEVVTDPEIPTVSLVDLGVIRDVRVADDGYVTVRMTPTFSGCPAMDYMQRDVERVLREHGVERFGVEMSLEEAWSSNWVTERGRAALKAHRLSPPPMHQGIVDLDILEYAECPNCGSHNTTLRSPFGPTLCRALHYCNDCRQGFEQFKPV</sequence>
<dbReference type="InterPro" id="IPR034904">
    <property type="entry name" value="FSCA_dom_sf"/>
</dbReference>
<dbReference type="PANTHER" id="PTHR42831:SF3">
    <property type="entry name" value="1,2-PHENYLACETYL-COA EPOXIDASE, SUBUNIT D-RELATED"/>
    <property type="match status" value="1"/>
</dbReference>
<evidence type="ECO:0000313" key="4">
    <source>
        <dbReference type="Proteomes" id="UP000262802"/>
    </source>
</evidence>
<dbReference type="SUPFAM" id="SSF117916">
    <property type="entry name" value="Fe-S cluster assembly (FSCA) domain-like"/>
    <property type="match status" value="1"/>
</dbReference>
<feature type="domain" description="MIP18 family-like" evidence="1">
    <location>
        <begin position="13"/>
        <end position="76"/>
    </location>
</feature>
<dbReference type="RefSeq" id="WP_119443542.1">
    <property type="nucleotide sequence ID" value="NZ_CP032317.1"/>
</dbReference>
<feature type="domain" description="PaaD zinc beta ribbon" evidence="2">
    <location>
        <begin position="129"/>
        <end position="167"/>
    </location>
</feature>
<reference evidence="3 4" key="1">
    <citation type="submission" date="2018-09" db="EMBL/GenBank/DDBJ databases">
        <title>Hymenobacter medium sp. nov., isolated from R2A medium.</title>
        <authorList>
            <person name="Yingchao G."/>
        </authorList>
    </citation>
    <scope>NUCLEOTIDE SEQUENCE [LARGE SCALE GENOMIC DNA]</scope>
    <source>
        <strain evidence="4">sh-6</strain>
    </source>
</reference>
<dbReference type="InterPro" id="IPR052339">
    <property type="entry name" value="Fe-S_Maturation_MIP18"/>
</dbReference>
<dbReference type="InterPro" id="IPR002744">
    <property type="entry name" value="MIP18-like"/>
</dbReference>
<dbReference type="Proteomes" id="UP000262802">
    <property type="component" value="Chromosome"/>
</dbReference>
<evidence type="ECO:0000313" key="3">
    <source>
        <dbReference type="EMBL" id="AYA35954.1"/>
    </source>
</evidence>
<dbReference type="NCBIfam" id="TIGR02159">
    <property type="entry name" value="PA_CoA_Oxy4"/>
    <property type="match status" value="1"/>
</dbReference>
<protein>
    <submittedName>
        <fullName evidence="3">Phenylacetate-CoA oxygenase subunit PaaJ</fullName>
    </submittedName>
</protein>